<accession>A0ABS1U9H2</accession>
<dbReference type="Pfam" id="PF00589">
    <property type="entry name" value="Phage_integrase"/>
    <property type="match status" value="1"/>
</dbReference>
<feature type="domain" description="Tyr recombinase" evidence="2">
    <location>
        <begin position="417"/>
        <end position="606"/>
    </location>
</feature>
<evidence type="ECO:0000313" key="4">
    <source>
        <dbReference type="Proteomes" id="UP000660885"/>
    </source>
</evidence>
<dbReference type="PROSITE" id="PS51898">
    <property type="entry name" value="TYR_RECOMBINASE"/>
    <property type="match status" value="1"/>
</dbReference>
<evidence type="ECO:0000256" key="1">
    <source>
        <dbReference type="ARBA" id="ARBA00023172"/>
    </source>
</evidence>
<dbReference type="RefSeq" id="WP_202834555.1">
    <property type="nucleotide sequence ID" value="NZ_JAETWB010000025.1"/>
</dbReference>
<dbReference type="InterPro" id="IPR011010">
    <property type="entry name" value="DNA_brk_join_enz"/>
</dbReference>
<reference evidence="3 4" key="1">
    <citation type="submission" date="2021-01" db="EMBL/GenBank/DDBJ databases">
        <title>Belnapia mucosa sp. nov. and Belnapia arida sp. nov., isolated from the Tabernas Desert (Almeria, Spain).</title>
        <authorList>
            <person name="Molina-Menor E."/>
            <person name="Vidal-Verdu A."/>
            <person name="Calonge A."/>
            <person name="Satari L."/>
            <person name="Pereto J."/>
            <person name="Porcar M."/>
        </authorList>
    </citation>
    <scope>NUCLEOTIDE SEQUENCE [LARGE SCALE GENOMIC DNA]</scope>
    <source>
        <strain evidence="3 4">T18</strain>
    </source>
</reference>
<evidence type="ECO:0000313" key="3">
    <source>
        <dbReference type="EMBL" id="MBL6081332.1"/>
    </source>
</evidence>
<dbReference type="EMBL" id="JAETWB010000025">
    <property type="protein sequence ID" value="MBL6081332.1"/>
    <property type="molecule type" value="Genomic_DNA"/>
</dbReference>
<dbReference type="InterPro" id="IPR013762">
    <property type="entry name" value="Integrase-like_cat_sf"/>
</dbReference>
<dbReference type="InterPro" id="IPR002104">
    <property type="entry name" value="Integrase_catalytic"/>
</dbReference>
<organism evidence="3 4">
    <name type="scientific">Belnapia arida</name>
    <dbReference type="NCBI Taxonomy" id="2804533"/>
    <lineage>
        <taxon>Bacteria</taxon>
        <taxon>Pseudomonadati</taxon>
        <taxon>Pseudomonadota</taxon>
        <taxon>Alphaproteobacteria</taxon>
        <taxon>Acetobacterales</taxon>
        <taxon>Roseomonadaceae</taxon>
        <taxon>Belnapia</taxon>
    </lineage>
</organism>
<dbReference type="Gene3D" id="1.10.443.10">
    <property type="entry name" value="Intergrase catalytic core"/>
    <property type="match status" value="1"/>
</dbReference>
<keyword evidence="1" id="KW-0233">DNA recombination</keyword>
<gene>
    <name evidence="3" type="ORF">JMJ56_25380</name>
</gene>
<comment type="caution">
    <text evidence="3">The sequence shown here is derived from an EMBL/GenBank/DDBJ whole genome shotgun (WGS) entry which is preliminary data.</text>
</comment>
<dbReference type="SUPFAM" id="SSF56349">
    <property type="entry name" value="DNA breaking-rejoining enzymes"/>
    <property type="match status" value="1"/>
</dbReference>
<dbReference type="CDD" id="cd00397">
    <property type="entry name" value="DNA_BRE_C"/>
    <property type="match status" value="1"/>
</dbReference>
<sequence length="626" mass="69231">MNLFEWAVAQDVIAPVLENNLPLISATITAVATPLPQPSPALIAINDVANAADGPRPVARSGQLPPASFAISLATLEAERRMPPDTLSRWKSDVEQAATWIGLSPETLPTAPAALVPYLEKVKVGAKLGNRRLKAKHWSNLQSSLRAVASAVGVLPPKRDRHMPLTLSPPWQARVGHLPCTSRSPLMSLVRWCDSCNIGPDEVPADVLKEYGRWRAANSYTKHLPQVLQSIRMRWNSCQRRVPGWPQQRLTSPGLQPRPRNLPATAFPSTFQDSFDAFLAGLRATKPLEGRGRALAEPTIALYGSKILLAATILAGQRGGPQAVPNVDCLATPEAMRLILLQRYHADGDTWTPTAVHLATVLVGLARNHLGLDDTALAPLRALQRKVLTPRAGRLPEKVRDRLAQFDDLQLRRALFTLADKLCTEAEEMRKEKPYQAAAHHRRGILLHLLLRSAMRRRNLIALNLQDDFVRDQRGEVTGIRAKHTKNGITIQAEFPHALSRLFKRHCAVFRPNLPGASSCWFVPSPDGTRHGSIDAQSAKLAQLVRKRLGADFNLHLTRHIVATILYEEDGDNSVLVQRTLGHTEVKTTTRMYGEISTAGAHHKWSEAIDDLVKQKIRRRRTGKQG</sequence>
<keyword evidence="4" id="KW-1185">Reference proteome</keyword>
<proteinExistence type="predicted"/>
<evidence type="ECO:0000259" key="2">
    <source>
        <dbReference type="PROSITE" id="PS51898"/>
    </source>
</evidence>
<protein>
    <submittedName>
        <fullName evidence="3">Site-specific integrase</fullName>
    </submittedName>
</protein>
<dbReference type="Proteomes" id="UP000660885">
    <property type="component" value="Unassembled WGS sequence"/>
</dbReference>
<name>A0ABS1U9H2_9PROT</name>